<dbReference type="AlphaFoldDB" id="X1BD01"/>
<accession>X1BD01</accession>
<name>X1BD01_9ZZZZ</name>
<protein>
    <submittedName>
        <fullName evidence="1">Uncharacterized protein</fullName>
    </submittedName>
</protein>
<dbReference type="EMBL" id="BART01012517">
    <property type="protein sequence ID" value="GAG81968.1"/>
    <property type="molecule type" value="Genomic_DNA"/>
</dbReference>
<evidence type="ECO:0000313" key="1">
    <source>
        <dbReference type="EMBL" id="GAG81968.1"/>
    </source>
</evidence>
<comment type="caution">
    <text evidence="1">The sequence shown here is derived from an EMBL/GenBank/DDBJ whole genome shotgun (WGS) entry which is preliminary data.</text>
</comment>
<reference evidence="1" key="1">
    <citation type="journal article" date="2014" name="Front. Microbiol.">
        <title>High frequency of phylogenetically diverse reductive dehalogenase-homologous genes in deep subseafloor sedimentary metagenomes.</title>
        <authorList>
            <person name="Kawai M."/>
            <person name="Futagami T."/>
            <person name="Toyoda A."/>
            <person name="Takaki Y."/>
            <person name="Nishi S."/>
            <person name="Hori S."/>
            <person name="Arai W."/>
            <person name="Tsubouchi T."/>
            <person name="Morono Y."/>
            <person name="Uchiyama I."/>
            <person name="Ito T."/>
            <person name="Fujiyama A."/>
            <person name="Inagaki F."/>
            <person name="Takami H."/>
        </authorList>
    </citation>
    <scope>NUCLEOTIDE SEQUENCE</scope>
    <source>
        <strain evidence="1">Expedition CK06-06</strain>
    </source>
</reference>
<organism evidence="1">
    <name type="scientific">marine sediment metagenome</name>
    <dbReference type="NCBI Taxonomy" id="412755"/>
    <lineage>
        <taxon>unclassified sequences</taxon>
        <taxon>metagenomes</taxon>
        <taxon>ecological metagenomes</taxon>
    </lineage>
</organism>
<sequence length="179" mass="20878">MYALLSHELEILDISNPANPTRQNKNETLLQRFPQSITKEENTILLAFGGHPNTSIVTIELVEDESKITEIADWNISIRKMVLKNETLYSMAFVNETSTFVIHNATDIENMYILGMNSTNYSHNYYRDVSISDYYFIFEKYCLFITEEGNLAAYQINSTYQLTFIKEYNFTNIKNLYIT</sequence>
<proteinExistence type="predicted"/>
<gene>
    <name evidence="1" type="ORF">S01H4_26085</name>
</gene>
<feature type="non-terminal residue" evidence="1">
    <location>
        <position position="179"/>
    </location>
</feature>